<dbReference type="RefSeq" id="WP_182483523.1">
    <property type="nucleotide sequence ID" value="NZ_JACGWU010000001.1"/>
</dbReference>
<accession>A0A7W3JRU5</accession>
<dbReference type="CDD" id="cd02955">
    <property type="entry name" value="SSP411"/>
    <property type="match status" value="1"/>
</dbReference>
<protein>
    <recommendedName>
        <fullName evidence="1">Spermatogenesis-associated protein 20-like TRX domain-containing protein</fullName>
    </recommendedName>
</protein>
<dbReference type="InterPro" id="IPR004879">
    <property type="entry name" value="Ssp411-like_TRX"/>
</dbReference>
<reference evidence="2 3" key="1">
    <citation type="submission" date="2020-07" db="EMBL/GenBank/DDBJ databases">
        <title>Sequencing the genomes of 1000 actinobacteria strains.</title>
        <authorList>
            <person name="Klenk H.-P."/>
        </authorList>
    </citation>
    <scope>NUCLEOTIDE SEQUENCE [LARGE SCALE GENOMIC DNA]</scope>
    <source>
        <strain evidence="2 3">DSM 23737</strain>
    </source>
</reference>
<dbReference type="AlphaFoldDB" id="A0A7W3JRU5"/>
<dbReference type="Pfam" id="PF03190">
    <property type="entry name" value="Thioredox_DsbH"/>
    <property type="match status" value="1"/>
</dbReference>
<dbReference type="PIRSF" id="PIRSF006402">
    <property type="entry name" value="UCP006402_thioredoxin"/>
    <property type="match status" value="1"/>
</dbReference>
<evidence type="ECO:0000259" key="1">
    <source>
        <dbReference type="Pfam" id="PF03190"/>
    </source>
</evidence>
<dbReference type="Proteomes" id="UP000524237">
    <property type="component" value="Unassembled WGS sequence"/>
</dbReference>
<organism evidence="2 3">
    <name type="scientific">Alpinimonas psychrophila</name>
    <dbReference type="NCBI Taxonomy" id="748908"/>
    <lineage>
        <taxon>Bacteria</taxon>
        <taxon>Bacillati</taxon>
        <taxon>Actinomycetota</taxon>
        <taxon>Actinomycetes</taxon>
        <taxon>Micrococcales</taxon>
        <taxon>Microbacteriaceae</taxon>
        <taxon>Alpinimonas</taxon>
    </lineage>
</organism>
<dbReference type="EMBL" id="JACGWU010000001">
    <property type="protein sequence ID" value="MBA8828058.1"/>
    <property type="molecule type" value="Genomic_DNA"/>
</dbReference>
<evidence type="ECO:0000313" key="3">
    <source>
        <dbReference type="Proteomes" id="UP000524237"/>
    </source>
</evidence>
<dbReference type="InterPro" id="IPR024705">
    <property type="entry name" value="Ssp411"/>
</dbReference>
<dbReference type="PANTHER" id="PTHR42899">
    <property type="entry name" value="SPERMATOGENESIS-ASSOCIATED PROTEIN 20"/>
    <property type="match status" value="1"/>
</dbReference>
<dbReference type="SUPFAM" id="SSF48208">
    <property type="entry name" value="Six-hairpin glycosidases"/>
    <property type="match status" value="1"/>
</dbReference>
<gene>
    <name evidence="2" type="ORF">FB555_000129</name>
</gene>
<sequence>MAKRLASAISPYLLSHADNPVDWFPWSAEAFVAAAERDVPVMVSIGYSTCHWCHVMARESFSDPATAAYLNENFVSVKVDREENPEVDSAYMAAAGAFTTNLGWPLTVFVTPAGQAFYAGTYFPPEPRGGMASFRQVLDAITDAWVNRREEAEANAAGVTEAVAAMAKRSPSDSSLFVHSRDGDNGRSGENADLDARLDDIADAVVRTEDRINGGFGRDPKFPQAPGLGFLLHRSGPFAAVAERALAAMAISELRDPVEGGFFRYCVKGNWTEPHYERMLYDNALLLADYVAVAVSAVGPGLAGDENVWARDAAHGIGDFLITTMRLPGGAFAAAQDSESTVAGERTEGGYYGLSAEQRARETPPALDTKVLTGWNGLAIAALSRAGFALNPVWIDAARAAADYLLENHVVEGHLVRASRGGLISAAPATLEDYGAFAVGLLELACVTGEVRYAISARQLVATTLMEGNFAAPRGDAVLSAQGLSLEVDPSEGAYPSGMTSSARASWMLYVLTADEKYRVATERALGRVLGLAEQHPLGFGAVLHLASEVARPLRQLVVIVPDLQDLAEATEMLRVVRTLPTSITAVATESQAQAFAAAGFELFAGRGAVDGQPTAYLCTNFVCALPTTHPGTF</sequence>
<proteinExistence type="predicted"/>
<dbReference type="PANTHER" id="PTHR42899:SF1">
    <property type="entry name" value="SPERMATOGENESIS-ASSOCIATED PROTEIN 20"/>
    <property type="match status" value="1"/>
</dbReference>
<dbReference type="GO" id="GO:0005975">
    <property type="term" value="P:carbohydrate metabolic process"/>
    <property type="evidence" value="ECO:0007669"/>
    <property type="project" value="InterPro"/>
</dbReference>
<keyword evidence="3" id="KW-1185">Reference proteome</keyword>
<feature type="domain" description="Spermatogenesis-associated protein 20-like TRX" evidence="1">
    <location>
        <begin position="3"/>
        <end position="163"/>
    </location>
</feature>
<dbReference type="SUPFAM" id="SSF52833">
    <property type="entry name" value="Thioredoxin-like"/>
    <property type="match status" value="1"/>
</dbReference>
<name>A0A7W3JRU5_9MICO</name>
<comment type="caution">
    <text evidence="2">The sequence shown here is derived from an EMBL/GenBank/DDBJ whole genome shotgun (WGS) entry which is preliminary data.</text>
</comment>
<dbReference type="InterPro" id="IPR008928">
    <property type="entry name" value="6-hairpin_glycosidase_sf"/>
</dbReference>
<dbReference type="Gene3D" id="3.40.30.10">
    <property type="entry name" value="Glutaredoxin"/>
    <property type="match status" value="1"/>
</dbReference>
<dbReference type="InterPro" id="IPR036249">
    <property type="entry name" value="Thioredoxin-like_sf"/>
</dbReference>
<evidence type="ECO:0000313" key="2">
    <source>
        <dbReference type="EMBL" id="MBA8828058.1"/>
    </source>
</evidence>